<feature type="transmembrane region" description="Helical" evidence="8">
    <location>
        <begin position="220"/>
        <end position="244"/>
    </location>
</feature>
<dbReference type="GO" id="GO:0005886">
    <property type="term" value="C:plasma membrane"/>
    <property type="evidence" value="ECO:0007669"/>
    <property type="project" value="UniProtKB-SubCell"/>
</dbReference>
<dbReference type="EMBL" id="CP003697">
    <property type="protein sequence ID" value="AGF71642.1"/>
    <property type="molecule type" value="Genomic_DNA"/>
</dbReference>
<dbReference type="AlphaFoldDB" id="M1NQ62"/>
<comment type="similarity">
    <text evidence="2">Belongs to the binding-protein-dependent transport system permease family. FecCD subfamily.</text>
</comment>
<evidence type="ECO:0000256" key="8">
    <source>
        <dbReference type="SAM" id="Phobius"/>
    </source>
</evidence>
<gene>
    <name evidence="9" type="ORF">A605_03145</name>
</gene>
<sequence length="354" mass="35789">MTATMPTTNTATAAPGTTDAVTALRTARATRARRRWLIIGILAAAVAVLFAVSLMIGETFYPPADIIAVIAGQQVPGASYTVGELRLPRACLAVLAGLSFGVAGVTFQTMLRNQLASPDIIGISSGASAAGVIGIVMFNLSQTAVSLLALVAALAVAAAIYLLSLRGGFAGTRLILIGIGMAAMLQSVVTYTLSKASSWDLPTATRWLSGSLNGATWDRVAPVAVTVAVVLPVMLLLAHQLSVLRLGEDSATGLGVRVGLTRPAAVVGAVTLIAVATAACGPIAFVALMAGPVAARLVGPGGSLTLPAGLVGAVLVLGADLIGQFLLGTRYPVGVVTGVLGAPYLIYLLIRSNR</sequence>
<evidence type="ECO:0000256" key="3">
    <source>
        <dbReference type="ARBA" id="ARBA00022448"/>
    </source>
</evidence>
<keyword evidence="7 8" id="KW-0472">Membrane</keyword>
<comment type="subcellular location">
    <subcellularLocation>
        <location evidence="1">Cell membrane</location>
        <topology evidence="1">Multi-pass membrane protein</topology>
    </subcellularLocation>
</comment>
<proteinExistence type="inferred from homology"/>
<evidence type="ECO:0000313" key="10">
    <source>
        <dbReference type="Proteomes" id="UP000011723"/>
    </source>
</evidence>
<dbReference type="eggNOG" id="COG0609">
    <property type="taxonomic scope" value="Bacteria"/>
</dbReference>
<evidence type="ECO:0000256" key="6">
    <source>
        <dbReference type="ARBA" id="ARBA00022989"/>
    </source>
</evidence>
<evidence type="ECO:0000256" key="1">
    <source>
        <dbReference type="ARBA" id="ARBA00004651"/>
    </source>
</evidence>
<keyword evidence="10" id="KW-1185">Reference proteome</keyword>
<dbReference type="Proteomes" id="UP000011723">
    <property type="component" value="Chromosome"/>
</dbReference>
<evidence type="ECO:0000256" key="5">
    <source>
        <dbReference type="ARBA" id="ARBA00022692"/>
    </source>
</evidence>
<feature type="transmembrane region" description="Helical" evidence="8">
    <location>
        <begin position="297"/>
        <end position="319"/>
    </location>
</feature>
<dbReference type="Gene3D" id="1.10.3470.10">
    <property type="entry name" value="ABC transporter involved in vitamin B12 uptake, BtuC"/>
    <property type="match status" value="1"/>
</dbReference>
<evidence type="ECO:0000256" key="7">
    <source>
        <dbReference type="ARBA" id="ARBA00023136"/>
    </source>
</evidence>
<dbReference type="GO" id="GO:0033214">
    <property type="term" value="P:siderophore-iron import into cell"/>
    <property type="evidence" value="ECO:0007669"/>
    <property type="project" value="TreeGrafter"/>
</dbReference>
<organism evidence="9 10">
    <name type="scientific">Corynebacterium halotolerans YIM 70093 = DSM 44683</name>
    <dbReference type="NCBI Taxonomy" id="1121362"/>
    <lineage>
        <taxon>Bacteria</taxon>
        <taxon>Bacillati</taxon>
        <taxon>Actinomycetota</taxon>
        <taxon>Actinomycetes</taxon>
        <taxon>Mycobacteriales</taxon>
        <taxon>Corynebacteriaceae</taxon>
        <taxon>Corynebacterium</taxon>
    </lineage>
</organism>
<feature type="transmembrane region" description="Helical" evidence="8">
    <location>
        <begin position="331"/>
        <end position="350"/>
    </location>
</feature>
<dbReference type="InterPro" id="IPR037294">
    <property type="entry name" value="ABC_BtuC-like"/>
</dbReference>
<keyword evidence="4" id="KW-1003">Cell membrane</keyword>
<feature type="transmembrane region" description="Helical" evidence="8">
    <location>
        <begin position="265"/>
        <end position="291"/>
    </location>
</feature>
<name>M1NQ62_9CORY</name>
<dbReference type="PANTHER" id="PTHR30472">
    <property type="entry name" value="FERRIC ENTEROBACTIN TRANSPORT SYSTEM PERMEASE PROTEIN"/>
    <property type="match status" value="1"/>
</dbReference>
<feature type="transmembrane region" description="Helical" evidence="8">
    <location>
        <begin position="36"/>
        <end position="56"/>
    </location>
</feature>
<dbReference type="SUPFAM" id="SSF81345">
    <property type="entry name" value="ABC transporter involved in vitamin B12 uptake, BtuC"/>
    <property type="match status" value="1"/>
</dbReference>
<keyword evidence="3" id="KW-0813">Transport</keyword>
<dbReference type="KEGG" id="chn:A605_03145"/>
<evidence type="ECO:0000256" key="2">
    <source>
        <dbReference type="ARBA" id="ARBA00007935"/>
    </source>
</evidence>
<keyword evidence="5 8" id="KW-0812">Transmembrane</keyword>
<evidence type="ECO:0000313" key="9">
    <source>
        <dbReference type="EMBL" id="AGF71642.1"/>
    </source>
</evidence>
<dbReference type="HOGENOM" id="CLU_013016_1_1_11"/>
<reference evidence="9 10" key="1">
    <citation type="journal article" date="2012" name="Stand. Genomic Sci.">
        <title>Genome sequence of the halotolerant bacterium Corynebacterium halotolerans type strain YIM 70093(T) (= DSM 44683(T)).</title>
        <authorList>
            <person name="Ruckert C."/>
            <person name="Albersmeier A."/>
            <person name="Al-Dilaimi A."/>
            <person name="Niehaus K."/>
            <person name="Szczepanowski R."/>
            <person name="Kalinowski J."/>
        </authorList>
    </citation>
    <scope>NUCLEOTIDE SEQUENCE [LARGE SCALE GENOMIC DNA]</scope>
    <source>
        <strain evidence="9">YIM 70093</strain>
    </source>
</reference>
<dbReference type="STRING" id="1121362.A605_03145"/>
<dbReference type="InterPro" id="IPR000522">
    <property type="entry name" value="ABC_transptr_permease_BtuC"/>
</dbReference>
<feature type="transmembrane region" description="Helical" evidence="8">
    <location>
        <begin position="87"/>
        <end position="107"/>
    </location>
</feature>
<feature type="transmembrane region" description="Helical" evidence="8">
    <location>
        <begin position="119"/>
        <end position="138"/>
    </location>
</feature>
<keyword evidence="6 8" id="KW-1133">Transmembrane helix</keyword>
<dbReference type="PANTHER" id="PTHR30472:SF24">
    <property type="entry name" value="FERRIC ENTEROBACTIN TRANSPORT SYSTEM PERMEASE PROTEIN FEPG"/>
    <property type="match status" value="1"/>
</dbReference>
<accession>M1NQ62</accession>
<feature type="transmembrane region" description="Helical" evidence="8">
    <location>
        <begin position="174"/>
        <end position="193"/>
    </location>
</feature>
<feature type="transmembrane region" description="Helical" evidence="8">
    <location>
        <begin position="144"/>
        <end position="162"/>
    </location>
</feature>
<protein>
    <submittedName>
        <fullName evidence="9">ABC-type cobalamin/Fe3+-siderophores transport system, permease component</fullName>
    </submittedName>
</protein>
<dbReference type="CDD" id="cd06550">
    <property type="entry name" value="TM_ABC_iron-siderophores_like"/>
    <property type="match status" value="1"/>
</dbReference>
<dbReference type="Pfam" id="PF01032">
    <property type="entry name" value="FecCD"/>
    <property type="match status" value="1"/>
</dbReference>
<evidence type="ECO:0000256" key="4">
    <source>
        <dbReference type="ARBA" id="ARBA00022475"/>
    </source>
</evidence>
<dbReference type="PATRIC" id="fig|1121362.3.peg.631"/>
<dbReference type="GO" id="GO:0022857">
    <property type="term" value="F:transmembrane transporter activity"/>
    <property type="evidence" value="ECO:0007669"/>
    <property type="project" value="InterPro"/>
</dbReference>